<dbReference type="SUPFAM" id="SSF81301">
    <property type="entry name" value="Nucleotidyltransferase"/>
    <property type="match status" value="1"/>
</dbReference>
<dbReference type="InterPro" id="IPR043519">
    <property type="entry name" value="NT_sf"/>
</dbReference>
<proteinExistence type="predicted"/>
<dbReference type="InterPro" id="IPR002934">
    <property type="entry name" value="Polymerase_NTP_transf_dom"/>
</dbReference>
<gene>
    <name evidence="2" type="ORF">LCGC14_2528200</name>
</gene>
<dbReference type="EMBL" id="LAZR01040957">
    <property type="protein sequence ID" value="KKL13194.1"/>
    <property type="molecule type" value="Genomic_DNA"/>
</dbReference>
<dbReference type="PANTHER" id="PTHR33933:SF1">
    <property type="entry name" value="PROTEIN ADENYLYLTRANSFERASE MNTA-RELATED"/>
    <property type="match status" value="1"/>
</dbReference>
<dbReference type="GO" id="GO:0016779">
    <property type="term" value="F:nucleotidyltransferase activity"/>
    <property type="evidence" value="ECO:0007669"/>
    <property type="project" value="InterPro"/>
</dbReference>
<evidence type="ECO:0000313" key="2">
    <source>
        <dbReference type="EMBL" id="KKL13194.1"/>
    </source>
</evidence>
<dbReference type="AlphaFoldDB" id="A0A0F9AUF9"/>
<feature type="domain" description="Polymerase nucleotidyl transferase" evidence="1">
    <location>
        <begin position="8"/>
        <end position="92"/>
    </location>
</feature>
<reference evidence="2" key="1">
    <citation type="journal article" date="2015" name="Nature">
        <title>Complex archaea that bridge the gap between prokaryotes and eukaryotes.</title>
        <authorList>
            <person name="Spang A."/>
            <person name="Saw J.H."/>
            <person name="Jorgensen S.L."/>
            <person name="Zaremba-Niedzwiedzka K."/>
            <person name="Martijn J."/>
            <person name="Lind A.E."/>
            <person name="van Eijk R."/>
            <person name="Schleper C."/>
            <person name="Guy L."/>
            <person name="Ettema T.J."/>
        </authorList>
    </citation>
    <scope>NUCLEOTIDE SEQUENCE</scope>
</reference>
<evidence type="ECO:0000259" key="1">
    <source>
        <dbReference type="Pfam" id="PF01909"/>
    </source>
</evidence>
<sequence length="105" mass="12390">MEIHQDLINKVKDVVLKFDPDASIILYGSRARGNYSPESDWDFLILLHRNINDQIKTELRHNLYEIEWETGEVISSIIHKHTEWINPRNKITPFYNEVTNEGISI</sequence>
<name>A0A0F9AUF9_9ZZZZ</name>
<dbReference type="Gene3D" id="3.30.460.10">
    <property type="entry name" value="Beta Polymerase, domain 2"/>
    <property type="match status" value="1"/>
</dbReference>
<dbReference type="InterPro" id="IPR052548">
    <property type="entry name" value="Type_VII_TA_antitoxin"/>
</dbReference>
<accession>A0A0F9AUF9</accession>
<dbReference type="Pfam" id="PF01909">
    <property type="entry name" value="NTP_transf_2"/>
    <property type="match status" value="1"/>
</dbReference>
<organism evidence="2">
    <name type="scientific">marine sediment metagenome</name>
    <dbReference type="NCBI Taxonomy" id="412755"/>
    <lineage>
        <taxon>unclassified sequences</taxon>
        <taxon>metagenomes</taxon>
        <taxon>ecological metagenomes</taxon>
    </lineage>
</organism>
<dbReference type="PANTHER" id="PTHR33933">
    <property type="entry name" value="NUCLEOTIDYLTRANSFERASE"/>
    <property type="match status" value="1"/>
</dbReference>
<comment type="caution">
    <text evidence="2">The sequence shown here is derived from an EMBL/GenBank/DDBJ whole genome shotgun (WGS) entry which is preliminary data.</text>
</comment>
<protein>
    <recommendedName>
        <fullName evidence="1">Polymerase nucleotidyl transferase domain-containing protein</fullName>
    </recommendedName>
</protein>
<dbReference type="CDD" id="cd05403">
    <property type="entry name" value="NT_KNTase_like"/>
    <property type="match status" value="1"/>
</dbReference>